<dbReference type="EMBL" id="JACHXJ010000009">
    <property type="protein sequence ID" value="MBB3131865.1"/>
    <property type="molecule type" value="Genomic_DNA"/>
</dbReference>
<dbReference type="Proteomes" id="UP000517523">
    <property type="component" value="Unassembled WGS sequence"/>
</dbReference>
<reference evidence="1 2" key="1">
    <citation type="submission" date="2020-08" db="EMBL/GenBank/DDBJ databases">
        <title>Genomic Encyclopedia of Type Strains, Phase III (KMG-III): the genomes of soil and plant-associated and newly described type strains.</title>
        <authorList>
            <person name="Whitman W."/>
        </authorList>
    </citation>
    <scope>NUCLEOTIDE SEQUENCE [LARGE SCALE GENOMIC DNA]</scope>
    <source>
        <strain evidence="1 2">CECT 5831</strain>
    </source>
</reference>
<comment type="caution">
    <text evidence="1">The sequence shown here is derived from an EMBL/GenBank/DDBJ whole genome shotgun (WGS) entry which is preliminary data.</text>
</comment>
<sequence length="35" mass="4159">MYHELGCENSAIIVQKNETIRIEKQLQDLQLFFCC</sequence>
<proteinExistence type="predicted"/>
<organism evidence="1 2">
    <name type="scientific">Paenibacillus rhizosphaerae</name>
    <dbReference type="NCBI Taxonomy" id="297318"/>
    <lineage>
        <taxon>Bacteria</taxon>
        <taxon>Bacillati</taxon>
        <taxon>Bacillota</taxon>
        <taxon>Bacilli</taxon>
        <taxon>Bacillales</taxon>
        <taxon>Paenibacillaceae</taxon>
        <taxon>Paenibacillus</taxon>
    </lineage>
</organism>
<evidence type="ECO:0000313" key="1">
    <source>
        <dbReference type="EMBL" id="MBB3131865.1"/>
    </source>
</evidence>
<gene>
    <name evidence="1" type="ORF">FHS19_006591</name>
</gene>
<evidence type="ECO:0000313" key="2">
    <source>
        <dbReference type="Proteomes" id="UP000517523"/>
    </source>
</evidence>
<accession>A0A839TYA3</accession>
<protein>
    <submittedName>
        <fullName evidence="1">Uncharacterized protein</fullName>
    </submittedName>
</protein>
<name>A0A839TYA3_9BACL</name>
<dbReference type="AlphaFoldDB" id="A0A839TYA3"/>